<keyword evidence="6 8" id="KW-1133">Transmembrane helix</keyword>
<reference evidence="9 10" key="1">
    <citation type="submission" date="2018-08" db="EMBL/GenBank/DDBJ databases">
        <title>Acidipila sp. 4G-K13, an acidobacterium isolated from forest soil.</title>
        <authorList>
            <person name="Gao Z.-H."/>
            <person name="Qiu L.-H."/>
        </authorList>
    </citation>
    <scope>NUCLEOTIDE SEQUENCE [LARGE SCALE GENOMIC DNA]</scope>
    <source>
        <strain evidence="9 10">4G-K13</strain>
    </source>
</reference>
<feature type="transmembrane region" description="Helical" evidence="8">
    <location>
        <begin position="6"/>
        <end position="32"/>
    </location>
</feature>
<feature type="transmembrane region" description="Helical" evidence="8">
    <location>
        <begin position="168"/>
        <end position="188"/>
    </location>
</feature>
<comment type="caution">
    <text evidence="9">The sequence shown here is derived from an EMBL/GenBank/DDBJ whole genome shotgun (WGS) entry which is preliminary data.</text>
</comment>
<dbReference type="Pfam" id="PF02652">
    <property type="entry name" value="Lactate_perm"/>
    <property type="match status" value="1"/>
</dbReference>
<dbReference type="GO" id="GO:0005886">
    <property type="term" value="C:plasma membrane"/>
    <property type="evidence" value="ECO:0007669"/>
    <property type="project" value="UniProtKB-SubCell"/>
</dbReference>
<evidence type="ECO:0000256" key="6">
    <source>
        <dbReference type="ARBA" id="ARBA00022989"/>
    </source>
</evidence>
<dbReference type="EMBL" id="QVQT01000004">
    <property type="protein sequence ID" value="RFU16503.1"/>
    <property type="molecule type" value="Genomic_DNA"/>
</dbReference>
<feature type="transmembrane region" description="Helical" evidence="8">
    <location>
        <begin position="387"/>
        <end position="414"/>
    </location>
</feature>
<accession>A0A372IPL5</accession>
<feature type="transmembrane region" description="Helical" evidence="8">
    <location>
        <begin position="222"/>
        <end position="240"/>
    </location>
</feature>
<keyword evidence="10" id="KW-1185">Reference proteome</keyword>
<name>A0A372IPL5_9BACT</name>
<feature type="transmembrane region" description="Helical" evidence="8">
    <location>
        <begin position="523"/>
        <end position="544"/>
    </location>
</feature>
<feature type="transmembrane region" description="Helical" evidence="8">
    <location>
        <begin position="72"/>
        <end position="94"/>
    </location>
</feature>
<evidence type="ECO:0000256" key="2">
    <source>
        <dbReference type="ARBA" id="ARBA00010100"/>
    </source>
</evidence>
<dbReference type="PANTHER" id="PTHR30003:SF0">
    <property type="entry name" value="GLYCOLATE PERMEASE GLCA-RELATED"/>
    <property type="match status" value="1"/>
</dbReference>
<dbReference type="RefSeq" id="WP_117300941.1">
    <property type="nucleotide sequence ID" value="NZ_QVQT02000004.1"/>
</dbReference>
<comment type="subcellular location">
    <subcellularLocation>
        <location evidence="1 8">Cell membrane</location>
        <topology evidence="1 8">Multi-pass membrane protein</topology>
    </subcellularLocation>
</comment>
<keyword evidence="5 8" id="KW-0812">Transmembrane</keyword>
<evidence type="ECO:0000256" key="3">
    <source>
        <dbReference type="ARBA" id="ARBA00022448"/>
    </source>
</evidence>
<evidence type="ECO:0000256" key="1">
    <source>
        <dbReference type="ARBA" id="ARBA00004651"/>
    </source>
</evidence>
<protein>
    <recommendedName>
        <fullName evidence="8">L-lactate permease</fullName>
    </recommendedName>
</protein>
<dbReference type="GO" id="GO:0015129">
    <property type="term" value="F:lactate transmembrane transporter activity"/>
    <property type="evidence" value="ECO:0007669"/>
    <property type="project" value="UniProtKB-UniRule"/>
</dbReference>
<dbReference type="GO" id="GO:0015295">
    <property type="term" value="F:solute:proton symporter activity"/>
    <property type="evidence" value="ECO:0007669"/>
    <property type="project" value="TreeGrafter"/>
</dbReference>
<dbReference type="NCBIfam" id="TIGR00795">
    <property type="entry name" value="lctP"/>
    <property type="match status" value="1"/>
</dbReference>
<feature type="transmembrane region" description="Helical" evidence="8">
    <location>
        <begin position="115"/>
        <end position="133"/>
    </location>
</feature>
<dbReference type="Proteomes" id="UP000264702">
    <property type="component" value="Unassembled WGS sequence"/>
</dbReference>
<feature type="transmembrane region" description="Helical" evidence="8">
    <location>
        <begin position="426"/>
        <end position="449"/>
    </location>
</feature>
<feature type="transmembrane region" description="Helical" evidence="8">
    <location>
        <begin position="194"/>
        <end position="215"/>
    </location>
</feature>
<feature type="transmembrane region" description="Helical" evidence="8">
    <location>
        <begin position="298"/>
        <end position="317"/>
    </location>
</feature>
<comment type="function">
    <text evidence="8">Uptake of L-lactate across the membrane. Can also transport D-lactate and glycolate.</text>
</comment>
<gene>
    <name evidence="9" type="ORF">D0Y96_14150</name>
</gene>
<feature type="transmembrane region" description="Helical" evidence="8">
    <location>
        <begin position="361"/>
        <end position="380"/>
    </location>
</feature>
<dbReference type="OrthoDB" id="9761056at2"/>
<comment type="similarity">
    <text evidence="2 8">Belongs to the lactate permease family.</text>
</comment>
<evidence type="ECO:0000256" key="7">
    <source>
        <dbReference type="ARBA" id="ARBA00023136"/>
    </source>
</evidence>
<sequence length="545" mass="57801">MHWSQTYLLFGKGLAFSAALAATPVLTLLLLLGVFRKAAWIAGLSGLGVTFLLAIGAYHMPTLTAVSAAMDGAAFGLFPISWIVFWAIALFRVTEETGKFEIIKDSVSRLTPDRRLQALLIAFAFGAFIEGAAGFGTPVAIAATMLTGLGFSAFGASALCLLANTAPVAFGSIGIPVVTLAGTTGLPLDKLSAAVGSFCAPVSLILPAYLVIAMWGMRGISGIWLPAGVAGVVFASVQFFVSHHVGPQLTDILASLTAMIALVVLLRVWHPTAEQTAEYAFEKPKATGKIPEHTTLQVMYAWLPYGLLVICVLLWGYKPIQTFLNLGTYSFHWPFLHNVVRRMAPIVNRATPYPAVFNLNWFSASGTSCMTATVLSAICLRMSPRHFFRVLVSVAWTLLLPTVTVTSVLAIAFLMNYCGATATLGLAFSATGVLFPFFGSMLGWLGVFLTGSDTSSNALFGNLQVITAGRLGLDPILLAATNSAGGVMGKMISLQTIAVAAAATGLSVSDQAKLFRFTLKHSILLASVIGALALLYVYAFHFHWA</sequence>
<feature type="transmembrane region" description="Helical" evidence="8">
    <location>
        <begin position="39"/>
        <end position="60"/>
    </location>
</feature>
<evidence type="ECO:0000313" key="10">
    <source>
        <dbReference type="Proteomes" id="UP000264702"/>
    </source>
</evidence>
<evidence type="ECO:0000256" key="8">
    <source>
        <dbReference type="RuleBase" id="RU365092"/>
    </source>
</evidence>
<proteinExistence type="inferred from homology"/>
<evidence type="ECO:0000256" key="4">
    <source>
        <dbReference type="ARBA" id="ARBA00022475"/>
    </source>
</evidence>
<dbReference type="AlphaFoldDB" id="A0A372IPL5"/>
<feature type="transmembrane region" description="Helical" evidence="8">
    <location>
        <begin position="139"/>
        <end position="161"/>
    </location>
</feature>
<dbReference type="InterPro" id="IPR003804">
    <property type="entry name" value="Lactate_perm"/>
</dbReference>
<evidence type="ECO:0000313" key="9">
    <source>
        <dbReference type="EMBL" id="RFU16503.1"/>
    </source>
</evidence>
<keyword evidence="3 8" id="KW-0813">Transport</keyword>
<keyword evidence="4 8" id="KW-1003">Cell membrane</keyword>
<organism evidence="9 10">
    <name type="scientific">Paracidobacterium acidisoli</name>
    <dbReference type="NCBI Taxonomy" id="2303751"/>
    <lineage>
        <taxon>Bacteria</taxon>
        <taxon>Pseudomonadati</taxon>
        <taxon>Acidobacteriota</taxon>
        <taxon>Terriglobia</taxon>
        <taxon>Terriglobales</taxon>
        <taxon>Acidobacteriaceae</taxon>
        <taxon>Paracidobacterium</taxon>
    </lineage>
</organism>
<evidence type="ECO:0000256" key="5">
    <source>
        <dbReference type="ARBA" id="ARBA00022692"/>
    </source>
</evidence>
<keyword evidence="7 8" id="KW-0472">Membrane</keyword>
<feature type="transmembrane region" description="Helical" evidence="8">
    <location>
        <begin position="252"/>
        <end position="269"/>
    </location>
</feature>
<dbReference type="PANTHER" id="PTHR30003">
    <property type="entry name" value="L-LACTATE PERMEASE"/>
    <property type="match status" value="1"/>
</dbReference>